<sequence length="642" mass="72167">MKDRLSRQSEESDSPVRLTVENVGGITDVDLAITDGVTLLSGRNASNKSSLLRALAGVLGGPVPPLKNDAESGMVRLTVDDTEYELELERRNGQTVATNSDVYTSSAVLCELFVALTETNPIRRAILAGDDLYDLLMRPVDTAAIRAEISRLRDRKDALDDRLAELDSMESRLPGIRSRRETLRDRKAELETELRSKRNEVEELEAEADDVTDDLKDKREKRNEVRSHVRAQEDAIESLESELDEVTTKLSEQQPTSDGTSVEEITTELDRLHQQKQDLTSKINALSSIVEMNAQLLDDEADIPDSMTEDDVTAKLNPESRQVNCWTCGSTVDEAQISEQVETIESIVVANRDQRDTVTSRIQSLTEQRRELESRAEQTERLQQRQEDISAELDRRREKVETLQSDLRSLESDIEELQRATTDDPDEEARLQGLYDDISDLEYERGRVASDLESVDAEIDEIESEIAARGDIEAERESVATELRDQRDRIESIEQDLVSTFNEMMQEVLDALGYDSVERIWLERRAEGNGRLSESAFELHIVRANEEGEVYDDTVDSLSKSEREVIGLVVALAGYLVHDAGEAVPFLVVDAVEMFDAERIDGLMELFDAHADYVVAAVLPEEAYELEDAYDTVSTRSFTGTP</sequence>
<dbReference type="InterPro" id="IPR027417">
    <property type="entry name" value="P-loop_NTPase"/>
</dbReference>
<dbReference type="RefSeq" id="WP_310921002.1">
    <property type="nucleotide sequence ID" value="NZ_JAMQON010000005.1"/>
</dbReference>
<dbReference type="Proteomes" id="UP001259659">
    <property type="component" value="Unassembled WGS sequence"/>
</dbReference>
<evidence type="ECO:0000313" key="6">
    <source>
        <dbReference type="EMBL" id="MDS0261194.1"/>
    </source>
</evidence>
<feature type="region of interest" description="Disordered" evidence="4">
    <location>
        <begin position="201"/>
        <end position="235"/>
    </location>
</feature>
<protein>
    <submittedName>
        <fullName evidence="6">AAA family ATPase</fullName>
    </submittedName>
</protein>
<dbReference type="PANTHER" id="PTHR32114:SF2">
    <property type="entry name" value="ABC TRANSPORTER ABCH.3"/>
    <property type="match status" value="1"/>
</dbReference>
<feature type="coiled-coil region" evidence="3">
    <location>
        <begin position="476"/>
        <end position="503"/>
    </location>
</feature>
<dbReference type="SUPFAM" id="SSF52540">
    <property type="entry name" value="P-loop containing nucleoside triphosphate hydrolases"/>
    <property type="match status" value="1"/>
</dbReference>
<dbReference type="PANTHER" id="PTHR32114">
    <property type="entry name" value="ABC TRANSPORTER ABCH.3"/>
    <property type="match status" value="1"/>
</dbReference>
<keyword evidence="7" id="KW-1185">Reference proteome</keyword>
<dbReference type="InterPro" id="IPR038729">
    <property type="entry name" value="Rad50/SbcC_AAA"/>
</dbReference>
<feature type="compositionally biased region" description="Acidic residues" evidence="4">
    <location>
        <begin position="202"/>
        <end position="212"/>
    </location>
</feature>
<dbReference type="Gene3D" id="3.40.50.300">
    <property type="entry name" value="P-loop containing nucleotide triphosphate hydrolases"/>
    <property type="match status" value="1"/>
</dbReference>
<dbReference type="NCBIfam" id="NF045487">
    <property type="entry name" value="ASRP"/>
    <property type="match status" value="1"/>
</dbReference>
<dbReference type="Pfam" id="PF13476">
    <property type="entry name" value="AAA_23"/>
    <property type="match status" value="1"/>
</dbReference>
<dbReference type="Gene3D" id="1.10.287.1490">
    <property type="match status" value="1"/>
</dbReference>
<dbReference type="EMBL" id="JAMQON010000005">
    <property type="protein sequence ID" value="MDS0261194.1"/>
    <property type="molecule type" value="Genomic_DNA"/>
</dbReference>
<comment type="caution">
    <text evidence="6">The sequence shown here is derived from an EMBL/GenBank/DDBJ whole genome shotgun (WGS) entry which is preliminary data.</text>
</comment>
<name>A0ABU2FG06_9EURY</name>
<comment type="similarity">
    <text evidence="2">Belongs to the Sph1/Sph2 family.</text>
</comment>
<feature type="compositionally biased region" description="Basic and acidic residues" evidence="4">
    <location>
        <begin position="213"/>
        <end position="233"/>
    </location>
</feature>
<reference evidence="6 7" key="1">
    <citation type="submission" date="2022-06" db="EMBL/GenBank/DDBJ databases">
        <title>Haloarcula sp. a new haloarchaeum isolate from saline soil.</title>
        <authorList>
            <person name="Strakova D."/>
            <person name="Galisteo C."/>
            <person name="Sanchez-Porro C."/>
            <person name="Ventosa A."/>
        </authorList>
    </citation>
    <scope>NUCLEOTIDE SEQUENCE [LARGE SCALE GENOMIC DNA]</scope>
    <source>
        <strain evidence="6 7">S1CR25-12</strain>
    </source>
</reference>
<evidence type="ECO:0000256" key="1">
    <source>
        <dbReference type="ARBA" id="ARBA00023054"/>
    </source>
</evidence>
<feature type="domain" description="Rad50/SbcC-type AAA" evidence="5">
    <location>
        <begin position="17"/>
        <end position="243"/>
    </location>
</feature>
<keyword evidence="1 3" id="KW-0175">Coiled coil</keyword>
<evidence type="ECO:0000256" key="3">
    <source>
        <dbReference type="SAM" id="Coils"/>
    </source>
</evidence>
<feature type="region of interest" description="Disordered" evidence="4">
    <location>
        <begin position="369"/>
        <end position="397"/>
    </location>
</feature>
<proteinExistence type="inferred from homology"/>
<evidence type="ECO:0000256" key="2">
    <source>
        <dbReference type="ARBA" id="ARBA00049666"/>
    </source>
</evidence>
<evidence type="ECO:0000259" key="5">
    <source>
        <dbReference type="Pfam" id="PF13476"/>
    </source>
</evidence>
<gene>
    <name evidence="6" type="ORF">NDI56_17480</name>
</gene>
<evidence type="ECO:0000256" key="4">
    <source>
        <dbReference type="SAM" id="MobiDB-lite"/>
    </source>
</evidence>
<evidence type="ECO:0000313" key="7">
    <source>
        <dbReference type="Proteomes" id="UP001259659"/>
    </source>
</evidence>
<organism evidence="6 7">
    <name type="scientific">Haloarcula saliterrae</name>
    <dbReference type="NCBI Taxonomy" id="2950534"/>
    <lineage>
        <taxon>Archaea</taxon>
        <taxon>Methanobacteriati</taxon>
        <taxon>Methanobacteriota</taxon>
        <taxon>Stenosarchaea group</taxon>
        <taxon>Halobacteria</taxon>
        <taxon>Halobacteriales</taxon>
        <taxon>Haloarculaceae</taxon>
        <taxon>Haloarcula</taxon>
    </lineage>
</organism>
<accession>A0ABU2FG06</accession>